<proteinExistence type="predicted"/>
<accession>A0ABY8UBG4</accession>
<sequence length="256" mass="27837">MAARQVRGSATGDSSRSCPKALAACANAQQIRSYTKKELFAGQICSDDGPGWEKLMIGECPQGYNGLRNWAKSQGILGPKNQPIAGYKSVQQSGFTTQSSWPYCNPCNDGNRCFEFKPGVGKCIKDAAAGKPFIAEGETCLDFSGNNKKWKPEGVNPQLYARSCNWPQFSCNWDAQANNGRYTCQRVRDAAGKPTTECYRAAGGRWWGGTDQWYSLNKEKGIFVPCGGPNPDYKSCANYPSCAKAAVNGAWPYAGE</sequence>
<organism evidence="1 2">
    <name type="scientific">Tetradesmus obliquus</name>
    <name type="common">Green alga</name>
    <name type="synonym">Acutodesmus obliquus</name>
    <dbReference type="NCBI Taxonomy" id="3088"/>
    <lineage>
        <taxon>Eukaryota</taxon>
        <taxon>Viridiplantae</taxon>
        <taxon>Chlorophyta</taxon>
        <taxon>core chlorophytes</taxon>
        <taxon>Chlorophyceae</taxon>
        <taxon>CS clade</taxon>
        <taxon>Sphaeropleales</taxon>
        <taxon>Scenedesmaceae</taxon>
        <taxon>Tetradesmus</taxon>
    </lineage>
</organism>
<keyword evidence="2" id="KW-1185">Reference proteome</keyword>
<gene>
    <name evidence="1" type="ORF">OEZ85_003351</name>
</gene>
<protein>
    <submittedName>
        <fullName evidence="1">Uncharacterized protein</fullName>
    </submittedName>
</protein>
<name>A0ABY8UBG4_TETOB</name>
<dbReference type="Proteomes" id="UP001244341">
    <property type="component" value="Chromosome 10b"/>
</dbReference>
<dbReference type="EMBL" id="CP126217">
    <property type="protein sequence ID" value="WIA18645.1"/>
    <property type="molecule type" value="Genomic_DNA"/>
</dbReference>
<evidence type="ECO:0000313" key="2">
    <source>
        <dbReference type="Proteomes" id="UP001244341"/>
    </source>
</evidence>
<evidence type="ECO:0000313" key="1">
    <source>
        <dbReference type="EMBL" id="WIA18645.1"/>
    </source>
</evidence>
<reference evidence="1 2" key="1">
    <citation type="submission" date="2023-05" db="EMBL/GenBank/DDBJ databases">
        <title>A 100% complete, gapless, phased diploid assembly of the Scenedesmus obliquus UTEX 3031 genome.</title>
        <authorList>
            <person name="Biondi T.C."/>
            <person name="Hanschen E.R."/>
            <person name="Kwon T."/>
            <person name="Eng W."/>
            <person name="Kruse C.P.S."/>
            <person name="Koehler S.I."/>
            <person name="Kunde Y."/>
            <person name="Gleasner C.D."/>
            <person name="You Mak K.T."/>
            <person name="Polle J."/>
            <person name="Hovde B.T."/>
            <person name="Starkenburg S.R."/>
        </authorList>
    </citation>
    <scope>NUCLEOTIDE SEQUENCE [LARGE SCALE GENOMIC DNA]</scope>
    <source>
        <strain evidence="1 2">DOE0152z</strain>
    </source>
</reference>